<dbReference type="NCBIfam" id="TIGR02937">
    <property type="entry name" value="sigma70-ECF"/>
    <property type="match status" value="1"/>
</dbReference>
<comment type="similarity">
    <text evidence="1">Belongs to the sigma-70 factor family. ECF subfamily.</text>
</comment>
<dbReference type="Proteomes" id="UP000277094">
    <property type="component" value="Unassembled WGS sequence"/>
</dbReference>
<evidence type="ECO:0000259" key="6">
    <source>
        <dbReference type="Pfam" id="PF08281"/>
    </source>
</evidence>
<reference evidence="7 8" key="1">
    <citation type="submission" date="2018-11" db="EMBL/GenBank/DDBJ databases">
        <authorList>
            <person name="Li F."/>
        </authorList>
    </citation>
    <scope>NUCLEOTIDE SEQUENCE [LARGE SCALE GENOMIC DNA]</scope>
    <source>
        <strain evidence="7 8">KIS18-7</strain>
    </source>
</reference>
<dbReference type="SUPFAM" id="SSF88946">
    <property type="entry name" value="Sigma2 domain of RNA polymerase sigma factors"/>
    <property type="match status" value="1"/>
</dbReference>
<dbReference type="Gene3D" id="1.10.10.10">
    <property type="entry name" value="Winged helix-like DNA-binding domain superfamily/Winged helix DNA-binding domain"/>
    <property type="match status" value="1"/>
</dbReference>
<dbReference type="InterPro" id="IPR013249">
    <property type="entry name" value="RNA_pol_sigma70_r4_t2"/>
</dbReference>
<gene>
    <name evidence="7" type="ORF">EFL95_11835</name>
</gene>
<dbReference type="Pfam" id="PF08281">
    <property type="entry name" value="Sigma70_r4_2"/>
    <property type="match status" value="1"/>
</dbReference>
<dbReference type="AlphaFoldDB" id="A0A3N0DVK2"/>
<dbReference type="InterPro" id="IPR013325">
    <property type="entry name" value="RNA_pol_sigma_r2"/>
</dbReference>
<dbReference type="InterPro" id="IPR013324">
    <property type="entry name" value="RNA_pol_sigma_r3/r4-like"/>
</dbReference>
<evidence type="ECO:0000256" key="3">
    <source>
        <dbReference type="ARBA" id="ARBA00023082"/>
    </source>
</evidence>
<keyword evidence="8" id="KW-1185">Reference proteome</keyword>
<keyword evidence="2" id="KW-0805">Transcription regulation</keyword>
<proteinExistence type="inferred from homology"/>
<dbReference type="GO" id="GO:0006352">
    <property type="term" value="P:DNA-templated transcription initiation"/>
    <property type="evidence" value="ECO:0007669"/>
    <property type="project" value="InterPro"/>
</dbReference>
<evidence type="ECO:0000313" key="7">
    <source>
        <dbReference type="EMBL" id="RNL79652.1"/>
    </source>
</evidence>
<feature type="domain" description="RNA polymerase sigma-70 region 2" evidence="5">
    <location>
        <begin position="44"/>
        <end position="112"/>
    </location>
</feature>
<evidence type="ECO:0000256" key="1">
    <source>
        <dbReference type="ARBA" id="ARBA00010641"/>
    </source>
</evidence>
<name>A0A3N0DVK2_9ACTN</name>
<dbReference type="Pfam" id="PF04542">
    <property type="entry name" value="Sigma70_r2"/>
    <property type="match status" value="1"/>
</dbReference>
<evidence type="ECO:0000313" key="8">
    <source>
        <dbReference type="Proteomes" id="UP000277094"/>
    </source>
</evidence>
<evidence type="ECO:0000256" key="4">
    <source>
        <dbReference type="ARBA" id="ARBA00023163"/>
    </source>
</evidence>
<dbReference type="InterPro" id="IPR007627">
    <property type="entry name" value="RNA_pol_sigma70_r2"/>
</dbReference>
<organism evidence="7 8">
    <name type="scientific">Nocardioides marmorisolisilvae</name>
    <dbReference type="NCBI Taxonomy" id="1542737"/>
    <lineage>
        <taxon>Bacteria</taxon>
        <taxon>Bacillati</taxon>
        <taxon>Actinomycetota</taxon>
        <taxon>Actinomycetes</taxon>
        <taxon>Propionibacteriales</taxon>
        <taxon>Nocardioidaceae</taxon>
        <taxon>Nocardioides</taxon>
    </lineage>
</organism>
<dbReference type="InterPro" id="IPR036388">
    <property type="entry name" value="WH-like_DNA-bd_sf"/>
</dbReference>
<dbReference type="SUPFAM" id="SSF88659">
    <property type="entry name" value="Sigma3 and sigma4 domains of RNA polymerase sigma factors"/>
    <property type="match status" value="1"/>
</dbReference>
<feature type="domain" description="RNA polymerase sigma factor 70 region 4 type 2" evidence="6">
    <location>
        <begin position="146"/>
        <end position="198"/>
    </location>
</feature>
<accession>A0A3N0DVK2</accession>
<dbReference type="InterPro" id="IPR039425">
    <property type="entry name" value="RNA_pol_sigma-70-like"/>
</dbReference>
<dbReference type="PANTHER" id="PTHR43133:SF25">
    <property type="entry name" value="RNA POLYMERASE SIGMA FACTOR RFAY-RELATED"/>
    <property type="match status" value="1"/>
</dbReference>
<protein>
    <submittedName>
        <fullName evidence="7">RNA polymerase sigma factor</fullName>
    </submittedName>
</protein>
<evidence type="ECO:0000256" key="2">
    <source>
        <dbReference type="ARBA" id="ARBA00023015"/>
    </source>
</evidence>
<keyword evidence="3" id="KW-0731">Sigma factor</keyword>
<dbReference type="EMBL" id="RJSG01000002">
    <property type="protein sequence ID" value="RNL79652.1"/>
    <property type="molecule type" value="Genomic_DNA"/>
</dbReference>
<dbReference type="InterPro" id="IPR014284">
    <property type="entry name" value="RNA_pol_sigma-70_dom"/>
</dbReference>
<keyword evidence="4" id="KW-0804">Transcription</keyword>
<dbReference type="GO" id="GO:0016987">
    <property type="term" value="F:sigma factor activity"/>
    <property type="evidence" value="ECO:0007669"/>
    <property type="project" value="UniProtKB-KW"/>
</dbReference>
<dbReference type="OrthoDB" id="9780326at2"/>
<dbReference type="Gene3D" id="1.10.1740.10">
    <property type="match status" value="1"/>
</dbReference>
<comment type="caution">
    <text evidence="7">The sequence shown here is derived from an EMBL/GenBank/DDBJ whole genome shotgun (WGS) entry which is preliminary data.</text>
</comment>
<evidence type="ECO:0000259" key="5">
    <source>
        <dbReference type="Pfam" id="PF04542"/>
    </source>
</evidence>
<sequence length="206" mass="22566">MRANVVTRPLVEPTGQDADVPDVVSDAATVESVRRGEREALAALFEQYADRLYNHCFRRLGDYADAEDAVSTVFLTVWNRRQRIQLHEGSAAPWLFGVATNVCRNLERGRRRHLRVVAKAGSIDDGEAPDPADGVTDRLADEQRMRALLDQVRTLSRGEQDVLALVVWSGLSYADAAAALDIPVGTVRSRLARARARLSSTEGAGA</sequence>
<dbReference type="PANTHER" id="PTHR43133">
    <property type="entry name" value="RNA POLYMERASE ECF-TYPE SIGMA FACTO"/>
    <property type="match status" value="1"/>
</dbReference>
<dbReference type="GO" id="GO:0003677">
    <property type="term" value="F:DNA binding"/>
    <property type="evidence" value="ECO:0007669"/>
    <property type="project" value="InterPro"/>
</dbReference>